<dbReference type="Pfam" id="PF07887">
    <property type="entry name" value="Calmodulin_bind"/>
    <property type="match status" value="1"/>
</dbReference>
<dbReference type="InterPro" id="IPR046831">
    <property type="entry name" value="Calmodulin_bind_N"/>
</dbReference>
<dbReference type="GO" id="GO:0043565">
    <property type="term" value="F:sequence-specific DNA binding"/>
    <property type="evidence" value="ECO:0007669"/>
    <property type="project" value="TreeGrafter"/>
</dbReference>
<evidence type="ECO:0000256" key="5">
    <source>
        <dbReference type="ARBA" id="ARBA00023159"/>
    </source>
</evidence>
<keyword evidence="5" id="KW-0010">Activator</keyword>
<dbReference type="EMBL" id="JBEDUW010000006">
    <property type="protein sequence ID" value="KAK9919941.1"/>
    <property type="molecule type" value="Genomic_DNA"/>
</dbReference>
<proteinExistence type="inferred from homology"/>
<comment type="caution">
    <text evidence="11">The sequence shown here is derived from an EMBL/GenBank/DDBJ whole genome shotgun (WGS) entry which is preliminary data.</text>
</comment>
<dbReference type="Pfam" id="PF20452">
    <property type="entry name" value="Calmod_bind_C"/>
    <property type="match status" value="1"/>
</dbReference>
<keyword evidence="4" id="KW-0238">DNA-binding</keyword>
<protein>
    <submittedName>
        <fullName evidence="11">Uncharacterized protein</fullName>
    </submittedName>
</protein>
<dbReference type="InterPro" id="IPR046830">
    <property type="entry name" value="Calmod_bind_M"/>
</dbReference>
<dbReference type="GO" id="GO:0005634">
    <property type="term" value="C:nucleus"/>
    <property type="evidence" value="ECO:0007669"/>
    <property type="project" value="UniProtKB-SubCell"/>
</dbReference>
<comment type="subcellular location">
    <subcellularLocation>
        <location evidence="1">Nucleus</location>
    </subcellularLocation>
</comment>
<gene>
    <name evidence="11" type="ORF">M0R45_028513</name>
</gene>
<feature type="domain" description="Calmodulin binding protein-like N-terminal" evidence="8">
    <location>
        <begin position="87"/>
        <end position="235"/>
    </location>
</feature>
<evidence type="ECO:0000256" key="2">
    <source>
        <dbReference type="ARBA" id="ARBA00007214"/>
    </source>
</evidence>
<evidence type="ECO:0000259" key="10">
    <source>
        <dbReference type="Pfam" id="PF20452"/>
    </source>
</evidence>
<sequence length="570" mass="64049">MVPKRHFGEVGGEEFPFPVPDSKRRPLFKNVVRDVMRDGPLNEKAWENFFRKVVRDELEQVLLPHLRASPSSRPPLQIGSSSGVRGLQLHFINKLPSTIFTGSRVESEDGTPLQIVLREASTGNVVSFGPLSSVKIEVVVLNSEFGSDDQEDWTEKEFSNGLVREREGKRPLVTGELTLNLRDGVCSLGEIVFTDNSSWIRSRKFRLAARVVPKSPGDDVRVREAASEPFVVKDHRGELYKKHYPPRLGDEIWRLEKIAKDGAFHKRLSYHGINSVRDLLQSYVKDQSSLRNWFGSISTKTWDTIIGHAMTCEIDDRKVYAYHRPELTLLFNQIYKFVGAIVEGQVCFPDQLTPPQKALVENLKQQAYRNEQSMVLTDASVFGISRPLPSLPAEPFISPNSDLQQFGFQFTHQDEPAMQLGFNHASPSTSYPYQAEGSNQFMVSLTPASHPMQVFAPVLPNSFEEFSSIHFNRENSWALGGLQGPIAPTAHLGSTENLFQTWSPMNTFLGGQGGFCFGSSNETEPGIPSFVHNSGTSKKPKACWCKLRAAIKWLVSVRGRRMARPLYLAR</sequence>
<evidence type="ECO:0000313" key="11">
    <source>
        <dbReference type="EMBL" id="KAK9919941.1"/>
    </source>
</evidence>
<organism evidence="11 12">
    <name type="scientific">Rubus argutus</name>
    <name type="common">Southern blackberry</name>
    <dbReference type="NCBI Taxonomy" id="59490"/>
    <lineage>
        <taxon>Eukaryota</taxon>
        <taxon>Viridiplantae</taxon>
        <taxon>Streptophyta</taxon>
        <taxon>Embryophyta</taxon>
        <taxon>Tracheophyta</taxon>
        <taxon>Spermatophyta</taxon>
        <taxon>Magnoliopsida</taxon>
        <taxon>eudicotyledons</taxon>
        <taxon>Gunneridae</taxon>
        <taxon>Pentapetalae</taxon>
        <taxon>rosids</taxon>
        <taxon>fabids</taxon>
        <taxon>Rosales</taxon>
        <taxon>Rosaceae</taxon>
        <taxon>Rosoideae</taxon>
        <taxon>Rosoideae incertae sedis</taxon>
        <taxon>Rubus</taxon>
    </lineage>
</organism>
<evidence type="ECO:0000259" key="8">
    <source>
        <dbReference type="Pfam" id="PF07887"/>
    </source>
</evidence>
<evidence type="ECO:0000256" key="3">
    <source>
        <dbReference type="ARBA" id="ARBA00023015"/>
    </source>
</evidence>
<dbReference type="PANTHER" id="PTHR31713">
    <property type="entry name" value="OS02G0177800 PROTEIN"/>
    <property type="match status" value="1"/>
</dbReference>
<accession>A0AAW1W7J9</accession>
<keyword evidence="12" id="KW-1185">Reference proteome</keyword>
<evidence type="ECO:0000256" key="6">
    <source>
        <dbReference type="ARBA" id="ARBA00023163"/>
    </source>
</evidence>
<dbReference type="Proteomes" id="UP001457282">
    <property type="component" value="Unassembled WGS sequence"/>
</dbReference>
<dbReference type="GO" id="GO:0080142">
    <property type="term" value="P:regulation of salicylic acid biosynthetic process"/>
    <property type="evidence" value="ECO:0007669"/>
    <property type="project" value="TreeGrafter"/>
</dbReference>
<feature type="domain" description="Calmodulin binding protein central" evidence="9">
    <location>
        <begin position="248"/>
        <end position="312"/>
    </location>
</feature>
<dbReference type="PANTHER" id="PTHR31713:SF43">
    <property type="entry name" value="CALMODULIN-BINDING PROTEIN 60 G"/>
    <property type="match status" value="1"/>
</dbReference>
<evidence type="ECO:0000259" key="9">
    <source>
        <dbReference type="Pfam" id="PF20451"/>
    </source>
</evidence>
<dbReference type="GO" id="GO:0003700">
    <property type="term" value="F:DNA-binding transcription factor activity"/>
    <property type="evidence" value="ECO:0007669"/>
    <property type="project" value="TreeGrafter"/>
</dbReference>
<dbReference type="GO" id="GO:0005516">
    <property type="term" value="F:calmodulin binding"/>
    <property type="evidence" value="ECO:0007669"/>
    <property type="project" value="InterPro"/>
</dbReference>
<evidence type="ECO:0000256" key="1">
    <source>
        <dbReference type="ARBA" id="ARBA00004123"/>
    </source>
</evidence>
<name>A0AAW1W7J9_RUBAR</name>
<dbReference type="InterPro" id="IPR012416">
    <property type="entry name" value="CBP60"/>
</dbReference>
<dbReference type="InterPro" id="IPR046829">
    <property type="entry name" value="Calmod_bind_C"/>
</dbReference>
<evidence type="ECO:0000313" key="12">
    <source>
        <dbReference type="Proteomes" id="UP001457282"/>
    </source>
</evidence>
<keyword evidence="3" id="KW-0805">Transcription regulation</keyword>
<comment type="similarity">
    <text evidence="2">Belongs to the plant ACBP60 protein family.</text>
</comment>
<dbReference type="Pfam" id="PF20451">
    <property type="entry name" value="Calmod_bind_M"/>
    <property type="match status" value="1"/>
</dbReference>
<keyword evidence="7" id="KW-0539">Nucleus</keyword>
<keyword evidence="6" id="KW-0804">Transcription</keyword>
<reference evidence="11 12" key="1">
    <citation type="journal article" date="2023" name="G3 (Bethesda)">
        <title>A chromosome-length genome assembly and annotation of blackberry (Rubus argutus, cv. 'Hillquist').</title>
        <authorList>
            <person name="Bruna T."/>
            <person name="Aryal R."/>
            <person name="Dudchenko O."/>
            <person name="Sargent D.J."/>
            <person name="Mead D."/>
            <person name="Buti M."/>
            <person name="Cavallini A."/>
            <person name="Hytonen T."/>
            <person name="Andres J."/>
            <person name="Pham M."/>
            <person name="Weisz D."/>
            <person name="Mascagni F."/>
            <person name="Usai G."/>
            <person name="Natali L."/>
            <person name="Bassil N."/>
            <person name="Fernandez G.E."/>
            <person name="Lomsadze A."/>
            <person name="Armour M."/>
            <person name="Olukolu B."/>
            <person name="Poorten T."/>
            <person name="Britton C."/>
            <person name="Davik J."/>
            <person name="Ashrafi H."/>
            <person name="Aiden E.L."/>
            <person name="Borodovsky M."/>
            <person name="Worthington M."/>
        </authorList>
    </citation>
    <scope>NUCLEOTIDE SEQUENCE [LARGE SCALE GENOMIC DNA]</scope>
    <source>
        <strain evidence="11">PI 553951</strain>
    </source>
</reference>
<dbReference type="AlphaFoldDB" id="A0AAW1W7J9"/>
<evidence type="ECO:0000256" key="4">
    <source>
        <dbReference type="ARBA" id="ARBA00023125"/>
    </source>
</evidence>
<feature type="domain" description="Calmodulin binding protein C-terminal" evidence="10">
    <location>
        <begin position="318"/>
        <end position="372"/>
    </location>
</feature>
<evidence type="ECO:0000256" key="7">
    <source>
        <dbReference type="ARBA" id="ARBA00023242"/>
    </source>
</evidence>